<dbReference type="OrthoDB" id="1523598at2"/>
<dbReference type="KEGG" id="mgod:E7746_09055"/>
<sequence length="254" mass="28804">MKCMLEKYFLSLTRALLILTLVTSCSRSHARSTVQAQSSDSATVKEEVEIIDPTVIHRLTDDDYKQAAHELGIDVASIKAVIEIEAGQTHQGFYKPNQPIINFDLTMFKKWAARHGIKLGKYSRSNAVVFARPNAKKYGSYQAAQYERLKSALSIDSIAAIEGTFWGMFQIGGFNWKKCGTESPVDFARRMSTSEKEQLELFVNFLKSNNLVKYLKAKNWAGFALRYNGPSYAKRGYHTRLAKAYSKYKKQSKK</sequence>
<evidence type="ECO:0000313" key="3">
    <source>
        <dbReference type="EMBL" id="QCD36019.1"/>
    </source>
</evidence>
<gene>
    <name evidence="3" type="ORF">E7746_09055</name>
</gene>
<dbReference type="PROSITE" id="PS51257">
    <property type="entry name" value="PROKAR_LIPOPROTEIN"/>
    <property type="match status" value="1"/>
</dbReference>
<proteinExistence type="predicted"/>
<dbReference type="EMBL" id="CP039393">
    <property type="protein sequence ID" value="QCD36019.1"/>
    <property type="molecule type" value="Genomic_DNA"/>
</dbReference>
<dbReference type="Proteomes" id="UP000297031">
    <property type="component" value="Chromosome"/>
</dbReference>
<dbReference type="InterPro" id="IPR024408">
    <property type="entry name" value="Muramidase"/>
</dbReference>
<keyword evidence="1" id="KW-0732">Signal</keyword>
<keyword evidence="4" id="KW-1185">Reference proteome</keyword>
<feature type="signal peptide" evidence="1">
    <location>
        <begin position="1"/>
        <end position="30"/>
    </location>
</feature>
<dbReference type="Pfam" id="PF11860">
    <property type="entry name" value="Muramidase"/>
    <property type="match status" value="1"/>
</dbReference>
<name>A0A4P7VQ34_9BACT</name>
<evidence type="ECO:0000256" key="1">
    <source>
        <dbReference type="SAM" id="SignalP"/>
    </source>
</evidence>
<accession>A0A4P7VQ34</accession>
<feature type="domain" description="N-acetylmuramidase" evidence="2">
    <location>
        <begin position="75"/>
        <end position="249"/>
    </location>
</feature>
<organism evidence="3 4">
    <name type="scientific">Muribaculum gordoncarteri</name>
    <dbReference type="NCBI Taxonomy" id="2530390"/>
    <lineage>
        <taxon>Bacteria</taxon>
        <taxon>Pseudomonadati</taxon>
        <taxon>Bacteroidota</taxon>
        <taxon>Bacteroidia</taxon>
        <taxon>Bacteroidales</taxon>
        <taxon>Muribaculaceae</taxon>
        <taxon>Muribaculum</taxon>
    </lineage>
</organism>
<evidence type="ECO:0000259" key="2">
    <source>
        <dbReference type="Pfam" id="PF11860"/>
    </source>
</evidence>
<feature type="chain" id="PRO_5020569293" evidence="1">
    <location>
        <begin position="31"/>
        <end position="254"/>
    </location>
</feature>
<reference evidence="3 4" key="1">
    <citation type="submission" date="2019-02" db="EMBL/GenBank/DDBJ databases">
        <title>Isolation and identification of novel species under the genus Muribaculum.</title>
        <authorList>
            <person name="Miyake S."/>
            <person name="Ding Y."/>
            <person name="Low A."/>
            <person name="Soh M."/>
            <person name="Seedorf H."/>
        </authorList>
    </citation>
    <scope>NUCLEOTIDE SEQUENCE [LARGE SCALE GENOMIC DNA]</scope>
    <source>
        <strain evidence="3 4">TLL-A4</strain>
    </source>
</reference>
<protein>
    <submittedName>
        <fullName evidence="3">N-acetylmuramidase family protein</fullName>
    </submittedName>
</protein>
<evidence type="ECO:0000313" key="4">
    <source>
        <dbReference type="Proteomes" id="UP000297031"/>
    </source>
</evidence>
<dbReference type="AlphaFoldDB" id="A0A4P7VQ34"/>